<evidence type="ECO:0000259" key="4">
    <source>
        <dbReference type="SMART" id="SM00861"/>
    </source>
</evidence>
<dbReference type="InterPro" id="IPR051157">
    <property type="entry name" value="PDH/Transketolase"/>
</dbReference>
<dbReference type="InterPro" id="IPR033248">
    <property type="entry name" value="Transketolase_C"/>
</dbReference>
<name>A0A1I0DL70_9FIRM</name>
<keyword evidence="3" id="KW-0786">Thiamine pyrophosphate</keyword>
<dbReference type="RefSeq" id="WP_092361543.1">
    <property type="nucleotide sequence ID" value="NZ_DAINWJ010000085.1"/>
</dbReference>
<comment type="cofactor">
    <cofactor evidence="1">
        <name>thiamine diphosphate</name>
        <dbReference type="ChEBI" id="CHEBI:58937"/>
    </cofactor>
</comment>
<keyword evidence="6" id="KW-1185">Reference proteome</keyword>
<dbReference type="Gene3D" id="3.40.50.970">
    <property type="match status" value="1"/>
</dbReference>
<dbReference type="Pfam" id="PF02780">
    <property type="entry name" value="Transketolase_C"/>
    <property type="match status" value="1"/>
</dbReference>
<dbReference type="FunFam" id="3.40.50.970:FF:000129">
    <property type="entry name" value="Transketolase"/>
    <property type="match status" value="1"/>
</dbReference>
<dbReference type="Proteomes" id="UP000198508">
    <property type="component" value="Unassembled WGS sequence"/>
</dbReference>
<dbReference type="InterPro" id="IPR005475">
    <property type="entry name" value="Transketolase-like_Pyr-bd"/>
</dbReference>
<dbReference type="PANTHER" id="PTHR43825">
    <property type="entry name" value="PYRUVATE DEHYDROGENASE E1 COMPONENT"/>
    <property type="match status" value="1"/>
</dbReference>
<comment type="similarity">
    <text evidence="2">Belongs to the transketolase family.</text>
</comment>
<proteinExistence type="inferred from homology"/>
<evidence type="ECO:0000256" key="2">
    <source>
        <dbReference type="ARBA" id="ARBA00007131"/>
    </source>
</evidence>
<protein>
    <submittedName>
        <fullName evidence="5">Transketolase subunit B</fullName>
    </submittedName>
</protein>
<dbReference type="SUPFAM" id="SSF52518">
    <property type="entry name" value="Thiamin diphosphate-binding fold (THDP-binding)"/>
    <property type="match status" value="1"/>
</dbReference>
<reference evidence="6" key="1">
    <citation type="submission" date="2016-10" db="EMBL/GenBank/DDBJ databases">
        <authorList>
            <person name="Varghese N."/>
            <person name="Submissions S."/>
        </authorList>
    </citation>
    <scope>NUCLEOTIDE SEQUENCE [LARGE SCALE GENOMIC DNA]</scope>
    <source>
        <strain evidence="6">NLAE-zl-G277</strain>
    </source>
</reference>
<dbReference type="SMART" id="SM00861">
    <property type="entry name" value="Transket_pyr"/>
    <property type="match status" value="1"/>
</dbReference>
<dbReference type="InterPro" id="IPR009014">
    <property type="entry name" value="Transketo_C/PFOR_II"/>
</dbReference>
<sequence>MGEMIATRAAYGEALREFGGREEIMVLDADLSSCTMSCRFQELYPERFYNVGIAEANMVGIAAGLAAAGKKVFCHSFAMFTAGRAYDQIRNSVAYPGLNVAIVGSHGGLTAGEDGGTHQCIEDLSLMRTVPGMTVICPCDANETREAVRALVDYKGPCYMRTGRITVENITDSYPDYRFQIGRGVTLKDGCDVTLIATGLMVQEAVRAAGMLEKEGISARVIDMHTIKPLDEELVAKAARETGAIVTAENHNCYGGLGSAVAEVLVKKCPVPMEMVAVNDRFGHSGNALELLKRYGLSAEMVAEKARQVMARAAQTD</sequence>
<evidence type="ECO:0000256" key="1">
    <source>
        <dbReference type="ARBA" id="ARBA00001964"/>
    </source>
</evidence>
<dbReference type="PANTHER" id="PTHR43825:SF1">
    <property type="entry name" value="TRANSKETOLASE-LIKE PYRIMIDINE-BINDING DOMAIN-CONTAINING PROTEIN"/>
    <property type="match status" value="1"/>
</dbReference>
<evidence type="ECO:0000256" key="3">
    <source>
        <dbReference type="ARBA" id="ARBA00023052"/>
    </source>
</evidence>
<feature type="domain" description="Transketolase-like pyrimidine-binding" evidence="4">
    <location>
        <begin position="5"/>
        <end position="170"/>
    </location>
</feature>
<dbReference type="AlphaFoldDB" id="A0A1I0DL70"/>
<dbReference type="STRING" id="460384.SAMN05216313_104232"/>
<dbReference type="EMBL" id="FOIM01000004">
    <property type="protein sequence ID" value="SET32581.1"/>
    <property type="molecule type" value="Genomic_DNA"/>
</dbReference>
<evidence type="ECO:0000313" key="6">
    <source>
        <dbReference type="Proteomes" id="UP000198508"/>
    </source>
</evidence>
<accession>A0A1I0DL70</accession>
<dbReference type="Gene3D" id="3.40.50.920">
    <property type="match status" value="1"/>
</dbReference>
<organism evidence="5 6">
    <name type="scientific">Enterocloster lavalensis</name>
    <dbReference type="NCBI Taxonomy" id="460384"/>
    <lineage>
        <taxon>Bacteria</taxon>
        <taxon>Bacillati</taxon>
        <taxon>Bacillota</taxon>
        <taxon>Clostridia</taxon>
        <taxon>Lachnospirales</taxon>
        <taxon>Lachnospiraceae</taxon>
        <taxon>Enterocloster</taxon>
    </lineage>
</organism>
<dbReference type="InterPro" id="IPR029061">
    <property type="entry name" value="THDP-binding"/>
</dbReference>
<dbReference type="CDD" id="cd07033">
    <property type="entry name" value="TPP_PYR_DXS_TK_like"/>
    <property type="match status" value="1"/>
</dbReference>
<evidence type="ECO:0000313" key="5">
    <source>
        <dbReference type="EMBL" id="SET32581.1"/>
    </source>
</evidence>
<dbReference type="Pfam" id="PF02779">
    <property type="entry name" value="Transket_pyr"/>
    <property type="match status" value="1"/>
</dbReference>
<gene>
    <name evidence="5" type="ORF">SAMN05216313_104232</name>
</gene>
<dbReference type="SUPFAM" id="SSF52922">
    <property type="entry name" value="TK C-terminal domain-like"/>
    <property type="match status" value="1"/>
</dbReference>